<dbReference type="EMBL" id="QVLV01000004">
    <property type="protein sequence ID" value="RGE62630.1"/>
    <property type="molecule type" value="Genomic_DNA"/>
</dbReference>
<dbReference type="SUPFAM" id="SSF46689">
    <property type="entry name" value="Homeodomain-like"/>
    <property type="match status" value="1"/>
</dbReference>
<dbReference type="GO" id="GO:0043565">
    <property type="term" value="F:sequence-specific DNA binding"/>
    <property type="evidence" value="ECO:0007669"/>
    <property type="project" value="InterPro"/>
</dbReference>
<dbReference type="AlphaFoldDB" id="A0A3E3I892"/>
<organism evidence="6 8">
    <name type="scientific">Eisenbergiella massiliensis</name>
    <dbReference type="NCBI Taxonomy" id="1720294"/>
    <lineage>
        <taxon>Bacteria</taxon>
        <taxon>Bacillati</taxon>
        <taxon>Bacillota</taxon>
        <taxon>Clostridia</taxon>
        <taxon>Lachnospirales</taxon>
        <taxon>Lachnospiraceae</taxon>
        <taxon>Eisenbergiella</taxon>
    </lineage>
</organism>
<dbReference type="SMART" id="SM00342">
    <property type="entry name" value="HTH_ARAC"/>
    <property type="match status" value="1"/>
</dbReference>
<dbReference type="GO" id="GO:0003700">
    <property type="term" value="F:DNA-binding transcription factor activity"/>
    <property type="evidence" value="ECO:0007669"/>
    <property type="project" value="InterPro"/>
</dbReference>
<keyword evidence="4" id="KW-0472">Membrane</keyword>
<keyword evidence="1" id="KW-0805">Transcription regulation</keyword>
<evidence type="ECO:0000256" key="1">
    <source>
        <dbReference type="ARBA" id="ARBA00023015"/>
    </source>
</evidence>
<dbReference type="InterPro" id="IPR020449">
    <property type="entry name" value="Tscrpt_reg_AraC-type_HTH"/>
</dbReference>
<keyword evidence="4" id="KW-1133">Transmembrane helix</keyword>
<dbReference type="RefSeq" id="WP_025489394.1">
    <property type="nucleotide sequence ID" value="NZ_JBKUNB010000005.1"/>
</dbReference>
<dbReference type="PROSITE" id="PS01124">
    <property type="entry name" value="HTH_ARAC_FAMILY_2"/>
    <property type="match status" value="1"/>
</dbReference>
<evidence type="ECO:0000313" key="9">
    <source>
        <dbReference type="Proteomes" id="UP000261166"/>
    </source>
</evidence>
<evidence type="ECO:0000256" key="2">
    <source>
        <dbReference type="ARBA" id="ARBA00023125"/>
    </source>
</evidence>
<keyword evidence="8" id="KW-1185">Reference proteome</keyword>
<dbReference type="InterPro" id="IPR018062">
    <property type="entry name" value="HTH_AraC-typ_CS"/>
</dbReference>
<gene>
    <name evidence="7" type="ORF">DWY69_26150</name>
    <name evidence="6" type="ORF">DXC51_08580</name>
</gene>
<dbReference type="PRINTS" id="PR00032">
    <property type="entry name" value="HTHARAC"/>
</dbReference>
<dbReference type="Pfam" id="PF12833">
    <property type="entry name" value="HTH_18"/>
    <property type="match status" value="1"/>
</dbReference>
<keyword evidence="3" id="KW-0804">Transcription</keyword>
<dbReference type="OrthoDB" id="1975037at2"/>
<evidence type="ECO:0000256" key="4">
    <source>
        <dbReference type="SAM" id="Phobius"/>
    </source>
</evidence>
<dbReference type="PROSITE" id="PS00041">
    <property type="entry name" value="HTH_ARAC_FAMILY_1"/>
    <property type="match status" value="1"/>
</dbReference>
<protein>
    <submittedName>
        <fullName evidence="6">AraC family transcriptional regulator</fullName>
    </submittedName>
</protein>
<evidence type="ECO:0000256" key="3">
    <source>
        <dbReference type="ARBA" id="ARBA00023163"/>
    </source>
</evidence>
<dbReference type="PANTHER" id="PTHR43280:SF10">
    <property type="entry name" value="REGULATORY PROTEIN POCR"/>
    <property type="match status" value="1"/>
</dbReference>
<proteinExistence type="predicted"/>
<dbReference type="InterPro" id="IPR009057">
    <property type="entry name" value="Homeodomain-like_sf"/>
</dbReference>
<feature type="transmembrane region" description="Helical" evidence="4">
    <location>
        <begin position="302"/>
        <end position="324"/>
    </location>
</feature>
<dbReference type="GeneID" id="97986933"/>
<dbReference type="EMBL" id="QVLU01000036">
    <property type="protein sequence ID" value="RGE65352.1"/>
    <property type="molecule type" value="Genomic_DNA"/>
</dbReference>
<keyword evidence="4" id="KW-0812">Transmembrane</keyword>
<evidence type="ECO:0000259" key="5">
    <source>
        <dbReference type="PROSITE" id="PS01124"/>
    </source>
</evidence>
<comment type="caution">
    <text evidence="6">The sequence shown here is derived from an EMBL/GenBank/DDBJ whole genome shotgun (WGS) entry which is preliminary data.</text>
</comment>
<keyword evidence="2" id="KW-0238">DNA-binding</keyword>
<dbReference type="Gene3D" id="1.10.10.60">
    <property type="entry name" value="Homeodomain-like"/>
    <property type="match status" value="2"/>
</dbReference>
<evidence type="ECO:0000313" key="6">
    <source>
        <dbReference type="EMBL" id="RGE62630.1"/>
    </source>
</evidence>
<evidence type="ECO:0000313" key="7">
    <source>
        <dbReference type="EMBL" id="RGE65352.1"/>
    </source>
</evidence>
<dbReference type="Proteomes" id="UP000260812">
    <property type="component" value="Unassembled WGS sequence"/>
</dbReference>
<sequence length="764" mass="86650">MRRQTDSKKKKTGLFWRTLISYASVLLLPIIICSFYYFHSYNALKERTIASQHLMLENSGEQINSVFRDAITLGSHIQLNKYVVALANSKSTPGSTPVMDRYYLKKDLAAMQISNALIQRINLYFPDSGYIVNPVSTFEKSLLPAMEAKSNTMTDGDWDAIGSALQENRIICYANREKNFIVIAQNLLTDITGKPLAVLCIQIDNKSLLTRLQSRLLLEYSCAFALVDQEQLLLAAGSKDDSLSALPIAEIASYFTDRPDASFYETKNQGKVIIDYYPLQISGTALISITEKKDYQAQMTRLLEIMLLTILICIFTGLVVIMYYSRKNYEPVSQILQFIGDTDESVGPAQNEYHLIMKILTENRNEIARQKMMLKNNYLQKIFSGEIEFSQIPEQVAEQFSFNLSFPTVCVVLLSVEGTGSLNEPEGLAGLTAFTIENVFQELLSPQFPDSHFGIRKGKISVLIPVSGQLDRPLVQIEQLTERLIGFLSDTFQLSLKAGISSLQSQEKIPEACLQADTALEYQRLFETGRICLYETIPQKQIIGSIPLNTSEYIVNLVTTCNQAQITEYFNDIEKNLEKCELSWADAKSCYYFFYQATVKLRLYCQTHYGLQPESLSFLDESFFSQSLPKALSQTCRAYLAACREIAENCKNPSYGQWGKDICRFIDNNYFDVNINLNTIAEHFQITPSYLSRKFREQYQKSVIDYLYEVRISNAVSLLNETDLKIADIAQMTGFVDSNAFIRIFKKLKGTTPGKYKEGILQGN</sequence>
<dbReference type="Proteomes" id="UP000261166">
    <property type="component" value="Unassembled WGS sequence"/>
</dbReference>
<dbReference type="InterPro" id="IPR018060">
    <property type="entry name" value="HTH_AraC"/>
</dbReference>
<feature type="transmembrane region" description="Helical" evidence="4">
    <location>
        <begin position="20"/>
        <end position="38"/>
    </location>
</feature>
<feature type="domain" description="HTH araC/xylS-type" evidence="5">
    <location>
        <begin position="660"/>
        <end position="759"/>
    </location>
</feature>
<reference evidence="6 9" key="1">
    <citation type="submission" date="2018-08" db="EMBL/GenBank/DDBJ databases">
        <title>A genome reference for cultivated species of the human gut microbiota.</title>
        <authorList>
            <person name="Zou Y."/>
            <person name="Xue W."/>
            <person name="Luo G."/>
        </authorList>
    </citation>
    <scope>NUCLEOTIDE SEQUENCE [LARGE SCALE GENOMIC DNA]</scope>
    <source>
        <strain evidence="7 9">AF26-4BH</strain>
        <strain evidence="6">TF05-5AC</strain>
    </source>
</reference>
<accession>A0A3E3I892</accession>
<dbReference type="PANTHER" id="PTHR43280">
    <property type="entry name" value="ARAC-FAMILY TRANSCRIPTIONAL REGULATOR"/>
    <property type="match status" value="1"/>
</dbReference>
<evidence type="ECO:0000313" key="8">
    <source>
        <dbReference type="Proteomes" id="UP000260812"/>
    </source>
</evidence>
<name>A0A3E3I892_9FIRM</name>